<sequence>MIIKASQRGGGQNLAVHLMRTDENEHVELHELRGFTSDNLKGAFKESEAISLGTKCRQFLFSVSFSPPEGEHVPVDAFERAIDKAEEKLGLEGQPRAIVFHEKEGRRHAHCVWSRIDPETMTARQMSFFKTKLTGLSRELYLEHGWKMPRGLIASGDRDVTNFTLAEWQQAKRLQQDPRWIKQIIGDCWARSDSKAAFERGLGEHALALSRGDRRGFVVVDHAGEVHSLSRCLGLKAKELSARLGDPATLGSVDGAKQSIAKRLAPSMQRHIHDANVSFQKHKAKLDLARADLVQRQRDERLQLAARQKREFESETRERAARLPTGLRGFWHKITGKYQEVRRQNEAEAERSRNRQAGERQSLVERQMDQRRALQTQIKELRSNQATKLRELRREVGRFLTFTRTHARNVESKRTLSAPLKLQR</sequence>
<dbReference type="Proteomes" id="UP000278398">
    <property type="component" value="Unassembled WGS sequence"/>
</dbReference>
<organism evidence="3 4">
    <name type="scientific">Aquibium carbonis</name>
    <dbReference type="NCBI Taxonomy" id="2495581"/>
    <lineage>
        <taxon>Bacteria</taxon>
        <taxon>Pseudomonadati</taxon>
        <taxon>Pseudomonadota</taxon>
        <taxon>Alphaproteobacteria</taxon>
        <taxon>Hyphomicrobiales</taxon>
        <taxon>Phyllobacteriaceae</taxon>
        <taxon>Aquibium</taxon>
    </lineage>
</organism>
<dbReference type="EMBL" id="RWKW01000022">
    <property type="protein sequence ID" value="RST87266.1"/>
    <property type="molecule type" value="Genomic_DNA"/>
</dbReference>
<feature type="domain" description="MobA/VirD2-like nuclease" evidence="2">
    <location>
        <begin position="23"/>
        <end position="146"/>
    </location>
</feature>
<evidence type="ECO:0000313" key="4">
    <source>
        <dbReference type="Proteomes" id="UP000278398"/>
    </source>
</evidence>
<dbReference type="AlphaFoldDB" id="A0A429Z0L3"/>
<gene>
    <name evidence="3" type="ORF">EJC49_06330</name>
</gene>
<dbReference type="InterPro" id="IPR005094">
    <property type="entry name" value="Endonuclease_MobA/VirD2"/>
</dbReference>
<keyword evidence="4" id="KW-1185">Reference proteome</keyword>
<protein>
    <submittedName>
        <fullName evidence="3">Relaxase</fullName>
    </submittedName>
</protein>
<evidence type="ECO:0000259" key="2">
    <source>
        <dbReference type="Pfam" id="PF03432"/>
    </source>
</evidence>
<dbReference type="RefSeq" id="WP_126698621.1">
    <property type="nucleotide sequence ID" value="NZ_RWKW01000022.1"/>
</dbReference>
<dbReference type="OrthoDB" id="1826980at2"/>
<accession>A0A429Z0L3</accession>
<dbReference type="Pfam" id="PF03432">
    <property type="entry name" value="Relaxase"/>
    <property type="match status" value="1"/>
</dbReference>
<evidence type="ECO:0000313" key="3">
    <source>
        <dbReference type="EMBL" id="RST87266.1"/>
    </source>
</evidence>
<name>A0A429Z0L3_9HYPH</name>
<evidence type="ECO:0000256" key="1">
    <source>
        <dbReference type="SAM" id="MobiDB-lite"/>
    </source>
</evidence>
<proteinExistence type="predicted"/>
<feature type="region of interest" description="Disordered" evidence="1">
    <location>
        <begin position="343"/>
        <end position="371"/>
    </location>
</feature>
<comment type="caution">
    <text evidence="3">The sequence shown here is derived from an EMBL/GenBank/DDBJ whole genome shotgun (WGS) entry which is preliminary data.</text>
</comment>
<reference evidence="3 4" key="1">
    <citation type="submission" date="2018-12" db="EMBL/GenBank/DDBJ databases">
        <title>Mesorhizobium carbonis sp. nov., isolated from coal mine water.</title>
        <authorList>
            <person name="Xin W."/>
            <person name="Xu Z."/>
            <person name="Xiang F."/>
            <person name="Zhang J."/>
            <person name="Xi L."/>
            <person name="Liu J."/>
        </authorList>
    </citation>
    <scope>NUCLEOTIDE SEQUENCE [LARGE SCALE GENOMIC DNA]</scope>
    <source>
        <strain evidence="3 4">B2.3</strain>
    </source>
</reference>